<comment type="caution">
    <text evidence="1">The sequence shown here is derived from an EMBL/GenBank/DDBJ whole genome shotgun (WGS) entry which is preliminary data.</text>
</comment>
<dbReference type="EMBL" id="CM055101">
    <property type="protein sequence ID" value="KAJ7540608.1"/>
    <property type="molecule type" value="Genomic_DNA"/>
</dbReference>
<evidence type="ECO:0000313" key="2">
    <source>
        <dbReference type="Proteomes" id="UP001162992"/>
    </source>
</evidence>
<name>A0ACC2CFC3_DIPCM</name>
<organism evidence="1 2">
    <name type="scientific">Diphasiastrum complanatum</name>
    <name type="common">Issler's clubmoss</name>
    <name type="synonym">Lycopodium complanatum</name>
    <dbReference type="NCBI Taxonomy" id="34168"/>
    <lineage>
        <taxon>Eukaryota</taxon>
        <taxon>Viridiplantae</taxon>
        <taxon>Streptophyta</taxon>
        <taxon>Embryophyta</taxon>
        <taxon>Tracheophyta</taxon>
        <taxon>Lycopodiopsida</taxon>
        <taxon>Lycopodiales</taxon>
        <taxon>Lycopodiaceae</taxon>
        <taxon>Lycopodioideae</taxon>
        <taxon>Diphasiastrum</taxon>
    </lineage>
</organism>
<proteinExistence type="predicted"/>
<gene>
    <name evidence="1" type="ORF">O6H91_10G022700</name>
</gene>
<keyword evidence="2" id="KW-1185">Reference proteome</keyword>
<protein>
    <submittedName>
        <fullName evidence="1">Uncharacterized protein</fullName>
    </submittedName>
</protein>
<evidence type="ECO:0000313" key="1">
    <source>
        <dbReference type="EMBL" id="KAJ7540608.1"/>
    </source>
</evidence>
<accession>A0ACC2CFC3</accession>
<sequence length="143" mass="15768">MHRMGLARRPLLCLSKCRGKALKPNEVTCICVLSACAQSCLVDEGCYVFDSMCKNHGGHTNHGTLCMYWLILLGRAGCLADAELFINKMPIEPGSVVWMSLLGAARNHGDVEIGRRAFDRVVNLEPKKCCTLCAAIKHLCNCW</sequence>
<reference evidence="2" key="1">
    <citation type="journal article" date="2024" name="Proc. Natl. Acad. Sci. U.S.A.">
        <title>Extraordinary preservation of gene collinearity over three hundred million years revealed in homosporous lycophytes.</title>
        <authorList>
            <person name="Li C."/>
            <person name="Wickell D."/>
            <person name="Kuo L.Y."/>
            <person name="Chen X."/>
            <person name="Nie B."/>
            <person name="Liao X."/>
            <person name="Peng D."/>
            <person name="Ji J."/>
            <person name="Jenkins J."/>
            <person name="Williams M."/>
            <person name="Shu S."/>
            <person name="Plott C."/>
            <person name="Barry K."/>
            <person name="Rajasekar S."/>
            <person name="Grimwood J."/>
            <person name="Han X."/>
            <person name="Sun S."/>
            <person name="Hou Z."/>
            <person name="He W."/>
            <person name="Dai G."/>
            <person name="Sun C."/>
            <person name="Schmutz J."/>
            <person name="Leebens-Mack J.H."/>
            <person name="Li F.W."/>
            <person name="Wang L."/>
        </authorList>
    </citation>
    <scope>NUCLEOTIDE SEQUENCE [LARGE SCALE GENOMIC DNA]</scope>
    <source>
        <strain evidence="2">cv. PW_Plant_1</strain>
    </source>
</reference>
<dbReference type="Proteomes" id="UP001162992">
    <property type="component" value="Chromosome 10"/>
</dbReference>